<dbReference type="GO" id="GO:0071973">
    <property type="term" value="P:bacterial-type flagellum-dependent cell motility"/>
    <property type="evidence" value="ECO:0007669"/>
    <property type="project" value="InterPro"/>
</dbReference>
<protein>
    <recommendedName>
        <fullName evidence="4">CBM11 domain-containing protein</fullName>
    </recommendedName>
</protein>
<evidence type="ECO:0000313" key="3">
    <source>
        <dbReference type="EMBL" id="KKL81945.1"/>
    </source>
</evidence>
<comment type="caution">
    <text evidence="3">The sequence shown here is derived from an EMBL/GenBank/DDBJ whole genome shotgun (WGS) entry which is preliminary data.</text>
</comment>
<dbReference type="EMBL" id="LAZR01022416">
    <property type="protein sequence ID" value="KKL81945.1"/>
    <property type="molecule type" value="Genomic_DNA"/>
</dbReference>
<dbReference type="AlphaFoldDB" id="A0A0F9HJS0"/>
<proteinExistence type="predicted"/>
<dbReference type="GO" id="GO:0030288">
    <property type="term" value="C:outer membrane-bounded periplasmic space"/>
    <property type="evidence" value="ECO:0007669"/>
    <property type="project" value="InterPro"/>
</dbReference>
<comment type="subcellular location">
    <subcellularLocation>
        <location evidence="1">Periplasm</location>
    </subcellularLocation>
</comment>
<dbReference type="InterPro" id="IPR006714">
    <property type="entry name" value="FlaA"/>
</dbReference>
<evidence type="ECO:0000256" key="1">
    <source>
        <dbReference type="ARBA" id="ARBA00004418"/>
    </source>
</evidence>
<evidence type="ECO:0008006" key="4">
    <source>
        <dbReference type="Google" id="ProtNLM"/>
    </source>
</evidence>
<reference evidence="3" key="1">
    <citation type="journal article" date="2015" name="Nature">
        <title>Complex archaea that bridge the gap between prokaryotes and eukaryotes.</title>
        <authorList>
            <person name="Spang A."/>
            <person name="Saw J.H."/>
            <person name="Jorgensen S.L."/>
            <person name="Zaremba-Niedzwiedzka K."/>
            <person name="Martijn J."/>
            <person name="Lind A.E."/>
            <person name="van Eijk R."/>
            <person name="Schleper C."/>
            <person name="Guy L."/>
            <person name="Ettema T.J."/>
        </authorList>
    </citation>
    <scope>NUCLEOTIDE SEQUENCE</scope>
</reference>
<evidence type="ECO:0000256" key="2">
    <source>
        <dbReference type="ARBA" id="ARBA00022764"/>
    </source>
</evidence>
<organism evidence="3">
    <name type="scientific">marine sediment metagenome</name>
    <dbReference type="NCBI Taxonomy" id="412755"/>
    <lineage>
        <taxon>unclassified sequences</taxon>
        <taxon>metagenomes</taxon>
        <taxon>ecological metagenomes</taxon>
    </lineage>
</organism>
<gene>
    <name evidence="3" type="ORF">LCGC14_1989700</name>
</gene>
<sequence length="173" mass="20115">MPSDQGVIFSMRRKGRPLEVLEVDENDGTENEFVLGVKVAFNHRGYNYFVMAPPRPVKIPGITKAISLWVAGRSYRHRLYIHILDYRGEKRVLDMGLLDFVGWKKLAIAIPTNIAQDNFNNTEWRGISFTGMSIETDPLESYGVFYVYFDELRATTDIYNEEYRDEDDMEDGW</sequence>
<name>A0A0F9HJS0_9ZZZZ</name>
<dbReference type="Pfam" id="PF04620">
    <property type="entry name" value="FlaA"/>
    <property type="match status" value="1"/>
</dbReference>
<accession>A0A0F9HJS0</accession>
<keyword evidence="2" id="KW-0574">Periplasm</keyword>